<dbReference type="STRING" id="1300222.I532_01510"/>
<evidence type="ECO:0000256" key="1">
    <source>
        <dbReference type="SAM" id="MobiDB-lite"/>
    </source>
</evidence>
<protein>
    <submittedName>
        <fullName evidence="2">Uncharacterized protein</fullName>
    </submittedName>
</protein>
<evidence type="ECO:0000313" key="3">
    <source>
        <dbReference type="Proteomes" id="UP000012081"/>
    </source>
</evidence>
<dbReference type="EMBL" id="APBN01000001">
    <property type="protein sequence ID" value="EMT54242.1"/>
    <property type="molecule type" value="Genomic_DNA"/>
</dbReference>
<sequence>MLVKFTGTNHSLKAYGYRFEKDKPVEVDDSKVLAKLKERSDFEVLETEKPASRKKGEGVTSAKVEEGGANADTGEGKATE</sequence>
<name>M8DL76_9BACL</name>
<dbReference type="RefSeq" id="WP_003385955.1">
    <property type="nucleotide sequence ID" value="NZ_APBN01000001.1"/>
</dbReference>
<feature type="compositionally biased region" description="Basic and acidic residues" evidence="1">
    <location>
        <begin position="46"/>
        <end position="57"/>
    </location>
</feature>
<dbReference type="AlphaFoldDB" id="M8DL76"/>
<evidence type="ECO:0000313" key="2">
    <source>
        <dbReference type="EMBL" id="EMT54242.1"/>
    </source>
</evidence>
<proteinExistence type="predicted"/>
<dbReference type="Proteomes" id="UP000012081">
    <property type="component" value="Unassembled WGS sequence"/>
</dbReference>
<organism evidence="2 3">
    <name type="scientific">Brevibacillus borstelensis AK1</name>
    <dbReference type="NCBI Taxonomy" id="1300222"/>
    <lineage>
        <taxon>Bacteria</taxon>
        <taxon>Bacillati</taxon>
        <taxon>Bacillota</taxon>
        <taxon>Bacilli</taxon>
        <taxon>Bacillales</taxon>
        <taxon>Paenibacillaceae</taxon>
        <taxon>Brevibacillus</taxon>
    </lineage>
</organism>
<gene>
    <name evidence="2" type="ORF">I532_01510</name>
</gene>
<dbReference type="PATRIC" id="fig|1300222.3.peg.314"/>
<comment type="caution">
    <text evidence="2">The sequence shown here is derived from an EMBL/GenBank/DDBJ whole genome shotgun (WGS) entry which is preliminary data.</text>
</comment>
<accession>M8DL76</accession>
<feature type="region of interest" description="Disordered" evidence="1">
    <location>
        <begin position="46"/>
        <end position="80"/>
    </location>
</feature>
<keyword evidence="3" id="KW-1185">Reference proteome</keyword>
<dbReference type="OrthoDB" id="2620307at2"/>
<reference evidence="2 3" key="1">
    <citation type="submission" date="2013-03" db="EMBL/GenBank/DDBJ databases">
        <title>Assembly of a new bacterial strain Brevibacillus borstelensis AK1.</title>
        <authorList>
            <person name="Rajan I."/>
            <person name="PoliReddy D."/>
            <person name="Sugumar T."/>
            <person name="Rathinam K."/>
            <person name="Alqarawi S."/>
            <person name="Khalil A.B."/>
            <person name="Sivakumar N."/>
        </authorList>
    </citation>
    <scope>NUCLEOTIDE SEQUENCE [LARGE SCALE GENOMIC DNA]</scope>
    <source>
        <strain evidence="2 3">AK1</strain>
    </source>
</reference>